<keyword evidence="1" id="KW-0862">Zinc</keyword>
<proteinExistence type="predicted"/>
<dbReference type="Proteomes" id="UP000053447">
    <property type="component" value="Unassembled WGS sequence"/>
</dbReference>
<dbReference type="VEuPathDB" id="FungiDB:T551_03506"/>
<dbReference type="RefSeq" id="XP_018228118.1">
    <property type="nucleotide sequence ID" value="XM_018375769.1"/>
</dbReference>
<name>A0A0W4ZDX9_PNEJ7</name>
<gene>
    <name evidence="3" type="ORF">T551_03506</name>
</gene>
<reference evidence="4" key="1">
    <citation type="journal article" date="2016" name="Nat. Commun.">
        <title>Genome analysis of three Pneumocystis species reveals adaptation mechanisms to life exclusively in mammalian hosts.</title>
        <authorList>
            <person name="Ma L."/>
            <person name="Chen Z."/>
            <person name="Huang D.W."/>
            <person name="Kutty G."/>
            <person name="Ishihara M."/>
            <person name="Wang H."/>
            <person name="Abouelleil A."/>
            <person name="Bishop L."/>
            <person name="Davey E."/>
            <person name="Deng R."/>
            <person name="Deng X."/>
            <person name="Fan L."/>
            <person name="Fantoni G."/>
            <person name="Fitzgerald M."/>
            <person name="Gogineni E."/>
            <person name="Goldberg J.M."/>
            <person name="Handley G."/>
            <person name="Hu X."/>
            <person name="Huber C."/>
            <person name="Jiao X."/>
            <person name="Jones K."/>
            <person name="Levin J.Z."/>
            <person name="Liu Y."/>
            <person name="Macdonald P."/>
            <person name="Melnikov A."/>
            <person name="Raley C."/>
            <person name="Sassi M."/>
            <person name="Sherman B.T."/>
            <person name="Song X."/>
            <person name="Sykes S."/>
            <person name="Tran B."/>
            <person name="Walsh L."/>
            <person name="Xia Y."/>
            <person name="Yang J."/>
            <person name="Young S."/>
            <person name="Zeng Q."/>
            <person name="Zheng X."/>
            <person name="Stephens R."/>
            <person name="Nusbaum C."/>
            <person name="Birren B.W."/>
            <person name="Azadi P."/>
            <person name="Lempicki R.A."/>
            <person name="Cuomo C.A."/>
            <person name="Kovacs J.A."/>
        </authorList>
    </citation>
    <scope>NUCLEOTIDE SEQUENCE [LARGE SCALE GENOMIC DNA]</scope>
    <source>
        <strain evidence="4">RU7</strain>
    </source>
</reference>
<dbReference type="PROSITE" id="PS50114">
    <property type="entry name" value="GATA_ZN_FINGER_2"/>
    <property type="match status" value="1"/>
</dbReference>
<keyword evidence="1" id="KW-0863">Zinc-finger</keyword>
<dbReference type="SUPFAM" id="SSF57716">
    <property type="entry name" value="Glucocorticoid receptor-like (DNA-binding domain)"/>
    <property type="match status" value="1"/>
</dbReference>
<dbReference type="GO" id="GO:0000812">
    <property type="term" value="C:Swr1 complex"/>
    <property type="evidence" value="ECO:0007669"/>
    <property type="project" value="InterPro"/>
</dbReference>
<evidence type="ECO:0000313" key="4">
    <source>
        <dbReference type="Proteomes" id="UP000053447"/>
    </source>
</evidence>
<dbReference type="PANTHER" id="PTHR28108:SF1">
    <property type="entry name" value="SWR1-COMPLEX PROTEIN 3"/>
    <property type="match status" value="1"/>
</dbReference>
<dbReference type="OrthoDB" id="2162994at2759"/>
<evidence type="ECO:0000259" key="2">
    <source>
        <dbReference type="PROSITE" id="PS50114"/>
    </source>
</evidence>
<dbReference type="Pfam" id="PF00320">
    <property type="entry name" value="GATA"/>
    <property type="match status" value="1"/>
</dbReference>
<keyword evidence="4" id="KW-1185">Reference proteome</keyword>
<dbReference type="InterPro" id="IPR013088">
    <property type="entry name" value="Znf_NHR/GATA"/>
</dbReference>
<dbReference type="SMART" id="SM00401">
    <property type="entry name" value="ZnF_GATA"/>
    <property type="match status" value="1"/>
</dbReference>
<dbReference type="InterPro" id="IPR037651">
    <property type="entry name" value="Swc3"/>
</dbReference>
<dbReference type="GO" id="GO:0043565">
    <property type="term" value="F:sequence-specific DNA binding"/>
    <property type="evidence" value="ECO:0007669"/>
    <property type="project" value="InterPro"/>
</dbReference>
<comment type="caution">
    <text evidence="3">The sequence shown here is derived from an EMBL/GenBank/DDBJ whole genome shotgun (WGS) entry which is preliminary data.</text>
</comment>
<dbReference type="GO" id="GO:0140849">
    <property type="term" value="F:ATP-dependent H2AZ histone chaperone activity"/>
    <property type="evidence" value="ECO:0007669"/>
    <property type="project" value="InterPro"/>
</dbReference>
<evidence type="ECO:0000256" key="1">
    <source>
        <dbReference type="PROSITE-ProRule" id="PRU00094"/>
    </source>
</evidence>
<dbReference type="GeneID" id="28942024"/>
<dbReference type="GO" id="GO:0006355">
    <property type="term" value="P:regulation of DNA-templated transcription"/>
    <property type="evidence" value="ECO:0007669"/>
    <property type="project" value="InterPro"/>
</dbReference>
<evidence type="ECO:0000313" key="3">
    <source>
        <dbReference type="EMBL" id="KTW26589.1"/>
    </source>
</evidence>
<sequence length="542" mass="63178">MNKNTKESGKNIFSPKKKEHLESKILIAFGLPVIDKPQIVLKEEKHKYKTIEESGVLSSCIFQSRQALLQGFIFKKFLDHSLPKKQKNEKELVKRKHKISKIGEFTLCIELFSFPETIFYLVKYITETNDHLLLSKDSKCHEDSDMLFSEKDITNTFTSTINNNFDFMKFEKELFVPPLNSNNDIKNETHKHSLLFSKVNYIEFFENYFLKMLEDDPLKVEKTNKAIERLKIISLNPEFREILNLIISEQATSEQKTIFNLYIMSSESSKISFNYNEKKEKTLHSFFFQNNKNLKSEKCDEGATKIKQKRKYQECIDTEIVFEFKENPGEKWILPKNIIVEKLGTDEPFEILASFIHIQDSLSQYFQPITLKISSCTYKLWDFILKYSNKREKVFETMSKILLGKRSEKLYFQHQILITDTKTFKNEQEGKINIISPQSKKSILSQKKKIINKNSAILPSSTDNKLISQSTPKKIKTKKYLTLPKDWHCNICNVTETPLKRRGPDGPGTLCNACGVKWKGGKGTLVPKDRRKITETDLSDKN</sequence>
<protein>
    <recommendedName>
        <fullName evidence="2">GATA-type domain-containing protein</fullName>
    </recommendedName>
</protein>
<organism evidence="3 4">
    <name type="scientific">Pneumocystis jirovecii (strain RU7)</name>
    <name type="common">Human pneumocystis pneumonia agent</name>
    <dbReference type="NCBI Taxonomy" id="1408657"/>
    <lineage>
        <taxon>Eukaryota</taxon>
        <taxon>Fungi</taxon>
        <taxon>Dikarya</taxon>
        <taxon>Ascomycota</taxon>
        <taxon>Taphrinomycotina</taxon>
        <taxon>Pneumocystomycetes</taxon>
        <taxon>Pneumocystaceae</taxon>
        <taxon>Pneumocystis</taxon>
    </lineage>
</organism>
<dbReference type="EMBL" id="LFWA01000017">
    <property type="protein sequence ID" value="KTW26589.1"/>
    <property type="molecule type" value="Genomic_DNA"/>
</dbReference>
<dbReference type="PANTHER" id="PTHR28108">
    <property type="entry name" value="SWR1-COMPLEX PROTEIN 3"/>
    <property type="match status" value="1"/>
</dbReference>
<dbReference type="STRING" id="1408657.A0A0W4ZDX9"/>
<accession>A0A0W4ZDX9</accession>
<dbReference type="Gene3D" id="3.30.50.10">
    <property type="entry name" value="Erythroid Transcription Factor GATA-1, subunit A"/>
    <property type="match status" value="1"/>
</dbReference>
<dbReference type="AlphaFoldDB" id="A0A0W4ZDX9"/>
<dbReference type="InterPro" id="IPR000679">
    <property type="entry name" value="Znf_GATA"/>
</dbReference>
<feature type="domain" description="GATA-type" evidence="2">
    <location>
        <begin position="489"/>
        <end position="519"/>
    </location>
</feature>
<keyword evidence="1" id="KW-0479">Metal-binding</keyword>
<dbReference type="GO" id="GO:0008270">
    <property type="term" value="F:zinc ion binding"/>
    <property type="evidence" value="ECO:0007669"/>
    <property type="project" value="UniProtKB-KW"/>
</dbReference>
<dbReference type="CDD" id="cd00202">
    <property type="entry name" value="ZnF_GATA"/>
    <property type="match status" value="1"/>
</dbReference>